<gene>
    <name evidence="5" type="ORF">EV420DRAFT_1557035</name>
</gene>
<dbReference type="InterPro" id="IPR017853">
    <property type="entry name" value="GH"/>
</dbReference>
<dbReference type="SMART" id="SM00641">
    <property type="entry name" value="Glyco_25"/>
    <property type="match status" value="1"/>
</dbReference>
<name>A0AA39K435_ARMTA</name>
<comment type="similarity">
    <text evidence="1">Belongs to the glycosyl hydrolase 25 family.</text>
</comment>
<reference evidence="5" key="1">
    <citation type="submission" date="2023-06" db="EMBL/GenBank/DDBJ databases">
        <authorList>
            <consortium name="Lawrence Berkeley National Laboratory"/>
            <person name="Ahrendt S."/>
            <person name="Sahu N."/>
            <person name="Indic B."/>
            <person name="Wong-Bajracharya J."/>
            <person name="Merenyi Z."/>
            <person name="Ke H.-M."/>
            <person name="Monk M."/>
            <person name="Kocsube S."/>
            <person name="Drula E."/>
            <person name="Lipzen A."/>
            <person name="Balint B."/>
            <person name="Henrissat B."/>
            <person name="Andreopoulos B."/>
            <person name="Martin F.M."/>
            <person name="Harder C.B."/>
            <person name="Rigling D."/>
            <person name="Ford K.L."/>
            <person name="Foster G.D."/>
            <person name="Pangilinan J."/>
            <person name="Papanicolaou A."/>
            <person name="Barry K."/>
            <person name="LaButti K."/>
            <person name="Viragh M."/>
            <person name="Koriabine M."/>
            <person name="Yan M."/>
            <person name="Riley R."/>
            <person name="Champramary S."/>
            <person name="Plett K.L."/>
            <person name="Tsai I.J."/>
            <person name="Slot J."/>
            <person name="Sipos G."/>
            <person name="Plett J."/>
            <person name="Nagy L.G."/>
            <person name="Grigoriev I.V."/>
        </authorList>
    </citation>
    <scope>NUCLEOTIDE SEQUENCE</scope>
    <source>
        <strain evidence="5">CCBAS 213</strain>
    </source>
</reference>
<dbReference type="PANTHER" id="PTHR34135:SF2">
    <property type="entry name" value="LYSOZYME"/>
    <property type="match status" value="1"/>
</dbReference>
<dbReference type="GO" id="GO:0003796">
    <property type="term" value="F:lysozyme activity"/>
    <property type="evidence" value="ECO:0007669"/>
    <property type="project" value="InterPro"/>
</dbReference>
<dbReference type="PANTHER" id="PTHR34135">
    <property type="entry name" value="LYSOZYME"/>
    <property type="match status" value="1"/>
</dbReference>
<evidence type="ECO:0000313" key="6">
    <source>
        <dbReference type="Proteomes" id="UP001175211"/>
    </source>
</evidence>
<dbReference type="GO" id="GO:0016998">
    <property type="term" value="P:cell wall macromolecule catabolic process"/>
    <property type="evidence" value="ECO:0007669"/>
    <property type="project" value="InterPro"/>
</dbReference>
<protein>
    <submittedName>
        <fullName evidence="5">Glycoside hydrolase superfamily</fullName>
    </submittedName>
</protein>
<dbReference type="GO" id="GO:0016052">
    <property type="term" value="P:carbohydrate catabolic process"/>
    <property type="evidence" value="ECO:0007669"/>
    <property type="project" value="TreeGrafter"/>
</dbReference>
<dbReference type="RefSeq" id="XP_060328538.1">
    <property type="nucleotide sequence ID" value="XM_060473685.1"/>
</dbReference>
<dbReference type="GeneID" id="85357233"/>
<keyword evidence="2 5" id="KW-0378">Hydrolase</keyword>
<sequence length="271" mass="29404">MVVGTTGHLACVACIISICLAPHHAEISWIHEHILLWVIPGRKSHTWPTALIFSQVVDSWRGNQQGLHIGQNLSSLIDSDIQLETLVVSLVVTTCVHIATRVTIILYEFDSGELPDNSAQVHPFRCINIRLIFLLYSIHLSGCTSLTKRASPQGIDVSGYQTSVSFAYIKATEGMTYTSNEFDSQYIGATNAGLIRGAYHFAHPDSSTGAAQAKFFIANGGGWSNDGITLPGALDIECMYNPNGNTCYDMTASAIVAWITDFSNTYQASTG</sequence>
<evidence type="ECO:0000313" key="5">
    <source>
        <dbReference type="EMBL" id="KAK0454150.1"/>
    </source>
</evidence>
<accession>A0AA39K435</accession>
<comment type="caution">
    <text evidence="5">The sequence shown here is derived from an EMBL/GenBank/DDBJ whole genome shotgun (WGS) entry which is preliminary data.</text>
</comment>
<evidence type="ECO:0000256" key="1">
    <source>
        <dbReference type="ARBA" id="ARBA00010646"/>
    </source>
</evidence>
<dbReference type="AlphaFoldDB" id="A0AA39K435"/>
<evidence type="ECO:0000256" key="3">
    <source>
        <dbReference type="ARBA" id="ARBA00023295"/>
    </source>
</evidence>
<dbReference type="InterPro" id="IPR002053">
    <property type="entry name" value="Glyco_hydro_25"/>
</dbReference>
<dbReference type="GO" id="GO:0009253">
    <property type="term" value="P:peptidoglycan catabolic process"/>
    <property type="evidence" value="ECO:0007669"/>
    <property type="project" value="InterPro"/>
</dbReference>
<dbReference type="SUPFAM" id="SSF51445">
    <property type="entry name" value="(Trans)glycosidases"/>
    <property type="match status" value="1"/>
</dbReference>
<organism evidence="5 6">
    <name type="scientific">Armillaria tabescens</name>
    <name type="common">Ringless honey mushroom</name>
    <name type="synonym">Agaricus tabescens</name>
    <dbReference type="NCBI Taxonomy" id="1929756"/>
    <lineage>
        <taxon>Eukaryota</taxon>
        <taxon>Fungi</taxon>
        <taxon>Dikarya</taxon>
        <taxon>Basidiomycota</taxon>
        <taxon>Agaricomycotina</taxon>
        <taxon>Agaricomycetes</taxon>
        <taxon>Agaricomycetidae</taxon>
        <taxon>Agaricales</taxon>
        <taxon>Marasmiineae</taxon>
        <taxon>Physalacriaceae</taxon>
        <taxon>Desarmillaria</taxon>
    </lineage>
</organism>
<dbReference type="InterPro" id="IPR018077">
    <property type="entry name" value="Glyco_hydro_fam25_subgr"/>
</dbReference>
<feature type="signal peptide" evidence="4">
    <location>
        <begin position="1"/>
        <end position="25"/>
    </location>
</feature>
<dbReference type="PROSITE" id="PS51904">
    <property type="entry name" value="GLYCOSYL_HYDROL_F25_2"/>
    <property type="match status" value="1"/>
</dbReference>
<dbReference type="Pfam" id="PF01183">
    <property type="entry name" value="Glyco_hydro_25"/>
    <property type="match status" value="1"/>
</dbReference>
<keyword evidence="6" id="KW-1185">Reference proteome</keyword>
<dbReference type="Proteomes" id="UP001175211">
    <property type="component" value="Unassembled WGS sequence"/>
</dbReference>
<keyword evidence="4" id="KW-0732">Signal</keyword>
<evidence type="ECO:0000256" key="4">
    <source>
        <dbReference type="SAM" id="SignalP"/>
    </source>
</evidence>
<keyword evidence="3" id="KW-0326">Glycosidase</keyword>
<evidence type="ECO:0000256" key="2">
    <source>
        <dbReference type="ARBA" id="ARBA00022801"/>
    </source>
</evidence>
<feature type="non-terminal residue" evidence="5">
    <location>
        <position position="271"/>
    </location>
</feature>
<proteinExistence type="inferred from homology"/>
<dbReference type="Gene3D" id="3.20.20.80">
    <property type="entry name" value="Glycosidases"/>
    <property type="match status" value="1"/>
</dbReference>
<feature type="chain" id="PRO_5041424277" evidence="4">
    <location>
        <begin position="26"/>
        <end position="271"/>
    </location>
</feature>
<dbReference type="EMBL" id="JAUEPS010000028">
    <property type="protein sequence ID" value="KAK0454150.1"/>
    <property type="molecule type" value="Genomic_DNA"/>
</dbReference>